<reference evidence="3" key="1">
    <citation type="submission" date="2023-07" db="EMBL/GenBank/DDBJ databases">
        <title>30 novel species of actinomycetes from the DSMZ collection.</title>
        <authorList>
            <person name="Nouioui I."/>
        </authorList>
    </citation>
    <scope>NUCLEOTIDE SEQUENCE [LARGE SCALE GENOMIC DNA]</scope>
    <source>
        <strain evidence="3">DSM 44938</strain>
    </source>
</reference>
<feature type="transmembrane region" description="Helical" evidence="1">
    <location>
        <begin position="88"/>
        <end position="106"/>
    </location>
</feature>
<accession>A0ABU2MMV2</accession>
<feature type="transmembrane region" description="Helical" evidence="1">
    <location>
        <begin position="161"/>
        <end position="181"/>
    </location>
</feature>
<organism evidence="2 3">
    <name type="scientific">Streptomyces litchfieldiae</name>
    <dbReference type="NCBI Taxonomy" id="3075543"/>
    <lineage>
        <taxon>Bacteria</taxon>
        <taxon>Bacillati</taxon>
        <taxon>Actinomycetota</taxon>
        <taxon>Actinomycetes</taxon>
        <taxon>Kitasatosporales</taxon>
        <taxon>Streptomycetaceae</taxon>
        <taxon>Streptomyces</taxon>
    </lineage>
</organism>
<keyword evidence="1" id="KW-0472">Membrane</keyword>
<gene>
    <name evidence="2" type="ORF">RM590_08625</name>
</gene>
<feature type="transmembrane region" description="Helical" evidence="1">
    <location>
        <begin position="193"/>
        <end position="212"/>
    </location>
</feature>
<keyword evidence="1" id="KW-1133">Transmembrane helix</keyword>
<dbReference type="NCBIfam" id="NF038403">
    <property type="entry name" value="perm_prefix_1"/>
    <property type="match status" value="1"/>
</dbReference>
<evidence type="ECO:0000313" key="3">
    <source>
        <dbReference type="Proteomes" id="UP001183246"/>
    </source>
</evidence>
<keyword evidence="3" id="KW-1185">Reference proteome</keyword>
<name>A0ABU2MMV2_9ACTN</name>
<dbReference type="Proteomes" id="UP001183246">
    <property type="component" value="Unassembled WGS sequence"/>
</dbReference>
<feature type="transmembrane region" description="Helical" evidence="1">
    <location>
        <begin position="126"/>
        <end position="149"/>
    </location>
</feature>
<proteinExistence type="predicted"/>
<comment type="caution">
    <text evidence="2">The sequence shown here is derived from an EMBL/GenBank/DDBJ whole genome shotgun (WGS) entry which is preliminary data.</text>
</comment>
<keyword evidence="1" id="KW-0812">Transmembrane</keyword>
<evidence type="ECO:0000256" key="1">
    <source>
        <dbReference type="SAM" id="Phobius"/>
    </source>
</evidence>
<protein>
    <submittedName>
        <fullName evidence="2">Permease prefix domain 1-containing protein</fullName>
    </submittedName>
</protein>
<dbReference type="RefSeq" id="WP_311703800.1">
    <property type="nucleotide sequence ID" value="NZ_JAVREL010000003.1"/>
</dbReference>
<sequence>MSAAAGRPAGPVEEHVAALSAALHGPARVKSRLVGEIRDGLGDAVAARVHAGEDPERAAREAVREFGTVGELVPSCQRELTIAQARHTARAIALTAPFLLACWYLIVTAGPDPGGQLPRVAQLLAAHLAAAAATAALLAAAALATTGTLGRRLPAPRRLPVTVAWTGTAASAAMAVATLTLATTSPLADNWPLIALAGSLTAASHGVVATSARACRRCARLPGADELALQDR</sequence>
<evidence type="ECO:0000313" key="2">
    <source>
        <dbReference type="EMBL" id="MDT0342688.1"/>
    </source>
</evidence>
<dbReference type="InterPro" id="IPR047928">
    <property type="entry name" value="Perm_prefix_1"/>
</dbReference>
<dbReference type="EMBL" id="JAVREL010000003">
    <property type="protein sequence ID" value="MDT0342688.1"/>
    <property type="molecule type" value="Genomic_DNA"/>
</dbReference>